<dbReference type="InterPro" id="IPR002937">
    <property type="entry name" value="Amino_oxidase"/>
</dbReference>
<sequence length="419" mass="47383">MKIAIVGSGIAGLTAAYKLHRQHDITVFEADDRIGGHTATVEVSVDGRQHAIDTGFIVFNDWTYPNFIELMNELGVQWRDSDMSFGVSCQATGLEYAGVNGRFALYNGLFAQRRNLLSPSYISMLLDILRFNKQAISDFDNNRIPDLQLQDYVKSLGLSNRFRDYYLVPMASAIWSTPFQRMLEFPVRFMVPFMVRHGLLNVHDRPQWRTLAGGSGAYLKPMSRGFADRIRLSTPVTGIERQADHVNVVTHDNVEQFDQVVLACHSDQSLSLLRDASTDEHDVLSAVRYQANDVVLHTDVAVMPDNRRAWASWNYFLTEDRSGLPRVTYDMNRLMGIAGSTRFLVSLNDTDRIDPAQILGQFNYAHPVFTRDAAHAQTQWSRINGVQRTWFCGAWWGKGFHEDGVVSALRVSEALTVQP</sequence>
<dbReference type="GO" id="GO:0016491">
    <property type="term" value="F:oxidoreductase activity"/>
    <property type="evidence" value="ECO:0007669"/>
    <property type="project" value="InterPro"/>
</dbReference>
<dbReference type="EMBL" id="LAZR01000002">
    <property type="protein sequence ID" value="KKO11499.1"/>
    <property type="molecule type" value="Genomic_DNA"/>
</dbReference>
<dbReference type="Gene3D" id="3.50.50.60">
    <property type="entry name" value="FAD/NAD(P)-binding domain"/>
    <property type="match status" value="1"/>
</dbReference>
<protein>
    <recommendedName>
        <fullName evidence="1">Amine oxidase domain-containing protein</fullName>
    </recommendedName>
</protein>
<dbReference type="InterPro" id="IPR050464">
    <property type="entry name" value="Zeta_carotene_desat/Oxidored"/>
</dbReference>
<feature type="domain" description="Amine oxidase" evidence="1">
    <location>
        <begin position="10"/>
        <end position="289"/>
    </location>
</feature>
<dbReference type="Pfam" id="PF01593">
    <property type="entry name" value="Amino_oxidase"/>
    <property type="match status" value="1"/>
</dbReference>
<name>A0A0F9Z2Z3_9ZZZZ</name>
<gene>
    <name evidence="2" type="ORF">LCGC14_0009920</name>
</gene>
<dbReference type="InterPro" id="IPR036188">
    <property type="entry name" value="FAD/NAD-bd_sf"/>
</dbReference>
<dbReference type="PANTHER" id="PTHR42923:SF17">
    <property type="entry name" value="AMINE OXIDASE DOMAIN-CONTAINING PROTEIN"/>
    <property type="match status" value="1"/>
</dbReference>
<dbReference type="AlphaFoldDB" id="A0A0F9Z2Z3"/>
<proteinExistence type="predicted"/>
<evidence type="ECO:0000259" key="1">
    <source>
        <dbReference type="Pfam" id="PF01593"/>
    </source>
</evidence>
<dbReference type="PANTHER" id="PTHR42923">
    <property type="entry name" value="PROTOPORPHYRINOGEN OXIDASE"/>
    <property type="match status" value="1"/>
</dbReference>
<accession>A0A0F9Z2Z3</accession>
<reference evidence="2" key="1">
    <citation type="journal article" date="2015" name="Nature">
        <title>Complex archaea that bridge the gap between prokaryotes and eukaryotes.</title>
        <authorList>
            <person name="Spang A."/>
            <person name="Saw J.H."/>
            <person name="Jorgensen S.L."/>
            <person name="Zaremba-Niedzwiedzka K."/>
            <person name="Martijn J."/>
            <person name="Lind A.E."/>
            <person name="van Eijk R."/>
            <person name="Schleper C."/>
            <person name="Guy L."/>
            <person name="Ettema T.J."/>
        </authorList>
    </citation>
    <scope>NUCLEOTIDE SEQUENCE</scope>
</reference>
<dbReference type="SUPFAM" id="SSF51905">
    <property type="entry name" value="FAD/NAD(P)-binding domain"/>
    <property type="match status" value="1"/>
</dbReference>
<organism evidence="2">
    <name type="scientific">marine sediment metagenome</name>
    <dbReference type="NCBI Taxonomy" id="412755"/>
    <lineage>
        <taxon>unclassified sequences</taxon>
        <taxon>metagenomes</taxon>
        <taxon>ecological metagenomes</taxon>
    </lineage>
</organism>
<evidence type="ECO:0000313" key="2">
    <source>
        <dbReference type="EMBL" id="KKO11499.1"/>
    </source>
</evidence>
<comment type="caution">
    <text evidence="2">The sequence shown here is derived from an EMBL/GenBank/DDBJ whole genome shotgun (WGS) entry which is preliminary data.</text>
</comment>